<dbReference type="Pfam" id="PF03965">
    <property type="entry name" value="Penicillinase_R"/>
    <property type="match status" value="1"/>
</dbReference>
<keyword evidence="2" id="KW-0805">Transcription regulation</keyword>
<keyword evidence="4" id="KW-0804">Transcription</keyword>
<evidence type="ECO:0000313" key="6">
    <source>
        <dbReference type="Proteomes" id="UP001526426"/>
    </source>
</evidence>
<proteinExistence type="inferred from homology"/>
<evidence type="ECO:0000313" key="5">
    <source>
        <dbReference type="EMBL" id="MCW6037604.1"/>
    </source>
</evidence>
<dbReference type="RefSeq" id="WP_265265465.1">
    <property type="nucleotide sequence ID" value="NZ_JAIHOM010000079.1"/>
</dbReference>
<dbReference type="SUPFAM" id="SSF46785">
    <property type="entry name" value="Winged helix' DNA-binding domain"/>
    <property type="match status" value="1"/>
</dbReference>
<dbReference type="InterPro" id="IPR036390">
    <property type="entry name" value="WH_DNA-bd_sf"/>
</dbReference>
<comment type="similarity">
    <text evidence="1">Belongs to the BlaI transcriptional regulatory family.</text>
</comment>
<reference evidence="5 6" key="1">
    <citation type="submission" date="2021-08" db="EMBL/GenBank/DDBJ databases">
        <title>Draft genome sequence of Spirulina subsalsa with high tolerance to salinity and hype-accumulation of phycocyanin.</title>
        <authorList>
            <person name="Pei H."/>
            <person name="Jiang L."/>
        </authorList>
    </citation>
    <scope>NUCLEOTIDE SEQUENCE [LARGE SCALE GENOMIC DNA]</scope>
    <source>
        <strain evidence="5 6">FACHB-351</strain>
    </source>
</reference>
<evidence type="ECO:0000256" key="4">
    <source>
        <dbReference type="ARBA" id="ARBA00023163"/>
    </source>
</evidence>
<sequence>MTPLPNHRPEKLSLGPLEKEILHWVWQLGSATVKDIHERILADPDRELAYTSVTTVLQRLEKKGWLTSRKQGRAFSWSPRMSQEEAKVLFAYEQFNRFLAVSNPDIVAAFADSLDSASLEQIQAIAHRLQAVRQAREEKES</sequence>
<comment type="caution">
    <text evidence="5">The sequence shown here is derived from an EMBL/GenBank/DDBJ whole genome shotgun (WGS) entry which is preliminary data.</text>
</comment>
<accession>A0ABT3L7Z0</accession>
<dbReference type="EMBL" id="JAIHOM010000079">
    <property type="protein sequence ID" value="MCW6037604.1"/>
    <property type="molecule type" value="Genomic_DNA"/>
</dbReference>
<dbReference type="InterPro" id="IPR005650">
    <property type="entry name" value="BlaI_family"/>
</dbReference>
<evidence type="ECO:0000256" key="1">
    <source>
        <dbReference type="ARBA" id="ARBA00011046"/>
    </source>
</evidence>
<keyword evidence="6" id="KW-1185">Reference proteome</keyword>
<organism evidence="5 6">
    <name type="scientific">Spirulina subsalsa FACHB-351</name>
    <dbReference type="NCBI Taxonomy" id="234711"/>
    <lineage>
        <taxon>Bacteria</taxon>
        <taxon>Bacillati</taxon>
        <taxon>Cyanobacteriota</taxon>
        <taxon>Cyanophyceae</taxon>
        <taxon>Spirulinales</taxon>
        <taxon>Spirulinaceae</taxon>
        <taxon>Spirulina</taxon>
    </lineage>
</organism>
<dbReference type="Gene3D" id="1.10.10.10">
    <property type="entry name" value="Winged helix-like DNA-binding domain superfamily/Winged helix DNA-binding domain"/>
    <property type="match status" value="1"/>
</dbReference>
<name>A0ABT3L7Z0_9CYAN</name>
<dbReference type="InterPro" id="IPR036388">
    <property type="entry name" value="WH-like_DNA-bd_sf"/>
</dbReference>
<gene>
    <name evidence="5" type="ORF">K4A83_15160</name>
</gene>
<protein>
    <submittedName>
        <fullName evidence="5">BlaI/MecI/CopY family transcriptional regulator</fullName>
    </submittedName>
</protein>
<evidence type="ECO:0000256" key="3">
    <source>
        <dbReference type="ARBA" id="ARBA00023125"/>
    </source>
</evidence>
<evidence type="ECO:0000256" key="2">
    <source>
        <dbReference type="ARBA" id="ARBA00023015"/>
    </source>
</evidence>
<keyword evidence="3" id="KW-0238">DNA-binding</keyword>
<dbReference type="PIRSF" id="PIRSF019455">
    <property type="entry name" value="CopR_AtkY"/>
    <property type="match status" value="1"/>
</dbReference>
<dbReference type="Proteomes" id="UP001526426">
    <property type="component" value="Unassembled WGS sequence"/>
</dbReference>